<gene>
    <name evidence="1" type="ORF">QNN11_16050</name>
</gene>
<accession>A0AA95HST4</accession>
<proteinExistence type="predicted"/>
<evidence type="ECO:0000313" key="1">
    <source>
        <dbReference type="EMBL" id="WHX08925.1"/>
    </source>
</evidence>
<dbReference type="EMBL" id="CP126056">
    <property type="protein sequence ID" value="WHX08925.1"/>
    <property type="molecule type" value="Genomic_DNA"/>
</dbReference>
<sequence length="89" mass="9697">MTNNKNNSASELNDPQGIDRSLLEYLKPKSEDRYSKLEAYCDLLTRATSGTYSTSVVVGNLRILPASLLPQYLSLRGNGSGNVQQSVSS</sequence>
<organism evidence="1 2">
    <name type="scientific">Phocaeicola dorei</name>
    <dbReference type="NCBI Taxonomy" id="357276"/>
    <lineage>
        <taxon>Bacteria</taxon>
        <taxon>Pseudomonadati</taxon>
        <taxon>Bacteroidota</taxon>
        <taxon>Bacteroidia</taxon>
        <taxon>Bacteroidales</taxon>
        <taxon>Bacteroidaceae</taxon>
        <taxon>Phocaeicola</taxon>
    </lineage>
</organism>
<dbReference type="AlphaFoldDB" id="A0AA95HST4"/>
<name>A0AA95HST4_9BACT</name>
<evidence type="ECO:0000313" key="2">
    <source>
        <dbReference type="Proteomes" id="UP001177934"/>
    </source>
</evidence>
<protein>
    <submittedName>
        <fullName evidence="1">Uncharacterized protein</fullName>
    </submittedName>
</protein>
<dbReference type="Proteomes" id="UP001177934">
    <property type="component" value="Chromosome"/>
</dbReference>
<reference evidence="1" key="1">
    <citation type="journal article" date="2023" name="Nat. Commun.">
        <title>Identification of a novel Human Milk Oligosaccharides utilization cluster in the infant gut commensal Bacteroides dorei.</title>
        <authorList>
            <person name="Kijner S."/>
            <person name="Ennis D."/>
            <person name="Shmorak S."/>
            <person name="Florentin A."/>
            <person name="Yassour M."/>
        </authorList>
    </citation>
    <scope>NUCLEOTIDE SEQUENCE</scope>
    <source>
        <strain evidence="1">2</strain>
    </source>
</reference>